<gene>
    <name evidence="9" type="ORF">KL86DES1_21058</name>
</gene>
<dbReference type="AlphaFoldDB" id="A0A212L6C7"/>
<dbReference type="RefSeq" id="WP_179980518.1">
    <property type="nucleotide sequence ID" value="NZ_LT608333.1"/>
</dbReference>
<keyword evidence="4 7" id="KW-0812">Transmembrane</keyword>
<feature type="transmembrane region" description="Helical" evidence="7">
    <location>
        <begin position="102"/>
        <end position="121"/>
    </location>
</feature>
<dbReference type="InterPro" id="IPR003362">
    <property type="entry name" value="Bact_transf"/>
</dbReference>
<dbReference type="GO" id="GO:0016020">
    <property type="term" value="C:membrane"/>
    <property type="evidence" value="ECO:0007669"/>
    <property type="project" value="UniProtKB-SubCell"/>
</dbReference>
<evidence type="ECO:0000259" key="8">
    <source>
        <dbReference type="Pfam" id="PF02397"/>
    </source>
</evidence>
<evidence type="ECO:0000256" key="5">
    <source>
        <dbReference type="ARBA" id="ARBA00022989"/>
    </source>
</evidence>
<dbReference type="EC" id="2.7.8.6" evidence="9"/>
<evidence type="ECO:0000256" key="4">
    <source>
        <dbReference type="ARBA" id="ARBA00022692"/>
    </source>
</evidence>
<reference evidence="9" key="1">
    <citation type="submission" date="2016-08" db="EMBL/GenBank/DDBJ databases">
        <authorList>
            <person name="Seilhamer J.J."/>
        </authorList>
    </citation>
    <scope>NUCLEOTIDE SEQUENCE</scope>
    <source>
        <strain evidence="9">86-1</strain>
    </source>
</reference>
<proteinExistence type="inferred from homology"/>
<comment type="subcellular location">
    <subcellularLocation>
        <location evidence="1">Membrane</location>
        <topology evidence="1">Multi-pass membrane protein</topology>
    </subcellularLocation>
</comment>
<keyword evidence="3 9" id="KW-0808">Transferase</keyword>
<dbReference type="GO" id="GO:0047360">
    <property type="term" value="F:undecaprenyl-phosphate galactose phosphotransferase activity"/>
    <property type="evidence" value="ECO:0007669"/>
    <property type="project" value="UniProtKB-EC"/>
</dbReference>
<keyword evidence="6 7" id="KW-0472">Membrane</keyword>
<sequence length="449" mass="50893">MISSYRMGLLQVLDLLCILLALAISGLTTIAPDLSVFDDYTGATLFTIFFYMLFFYILDAYSVGQEDFKETAGRVLVACLLGIISSATASYAFQHWRFDRETVVLLFALSFCFSLFWRWLYHLNAHKLTHPMRILLVGVDRAGKVRQLLAEGLPQAEIIGYVGEHDQGPDAGPCLGPPFLALDIAHEKKATMILLLPDAPIDDEIAHDLLEAKLRGSMVVDIRSFYEHVVQRLPLSQITDEWLLQTEGFSLNTRGSLRRLKRALDVLISLVLLIPATPIMLLTALIVRLESPGPVIYKQDRVGLFEKEFTVYKFRSMRADAEKNGAVWASAGDARVTRFGRFIRKVRIDELPQIWNILKGDMSFIGPRPERMAFVQKLKETIPYYSLRHTVKPGLTGWAQVCYPYGASEEDARRKLEYDLYYIKNMSILLDINIIFKTVGVVLFPKGAR</sequence>
<dbReference type="InterPro" id="IPR017464">
    <property type="entry name" value="Sugar_tfrase_EpsB_2"/>
</dbReference>
<feature type="transmembrane region" description="Helical" evidence="7">
    <location>
        <begin position="12"/>
        <end position="31"/>
    </location>
</feature>
<dbReference type="EMBL" id="FMJC01000002">
    <property type="protein sequence ID" value="SCM73132.1"/>
    <property type="molecule type" value="Genomic_DNA"/>
</dbReference>
<organism evidence="9">
    <name type="scientific">uncultured Desulfovibrio sp</name>
    <dbReference type="NCBI Taxonomy" id="167968"/>
    <lineage>
        <taxon>Bacteria</taxon>
        <taxon>Pseudomonadati</taxon>
        <taxon>Thermodesulfobacteriota</taxon>
        <taxon>Desulfovibrionia</taxon>
        <taxon>Desulfovibrionales</taxon>
        <taxon>Desulfovibrionaceae</taxon>
        <taxon>Desulfovibrio</taxon>
        <taxon>environmental samples</taxon>
    </lineage>
</organism>
<evidence type="ECO:0000313" key="9">
    <source>
        <dbReference type="EMBL" id="SCM73132.1"/>
    </source>
</evidence>
<protein>
    <submittedName>
        <fullName evidence="9">Exopolysaccharide biosynthesis polyprenyl glycosylphosphotransferase</fullName>
        <ecNumber evidence="9">2.7.8.6</ecNumber>
    </submittedName>
</protein>
<dbReference type="Pfam" id="PF02397">
    <property type="entry name" value="Bac_transf"/>
    <property type="match status" value="1"/>
</dbReference>
<feature type="transmembrane region" description="Helical" evidence="7">
    <location>
        <begin position="75"/>
        <end position="96"/>
    </location>
</feature>
<comment type="similarity">
    <text evidence="2">Belongs to the bacterial sugar transferase family.</text>
</comment>
<evidence type="ECO:0000256" key="3">
    <source>
        <dbReference type="ARBA" id="ARBA00022679"/>
    </source>
</evidence>
<evidence type="ECO:0000256" key="6">
    <source>
        <dbReference type="ARBA" id="ARBA00023136"/>
    </source>
</evidence>
<evidence type="ECO:0000256" key="7">
    <source>
        <dbReference type="SAM" id="Phobius"/>
    </source>
</evidence>
<name>A0A212L6C7_9BACT</name>
<dbReference type="PANTHER" id="PTHR30576">
    <property type="entry name" value="COLANIC BIOSYNTHESIS UDP-GLUCOSE LIPID CARRIER TRANSFERASE"/>
    <property type="match status" value="1"/>
</dbReference>
<dbReference type="NCBIfam" id="TIGR03025">
    <property type="entry name" value="EPS_sugtrans"/>
    <property type="match status" value="1"/>
</dbReference>
<feature type="transmembrane region" description="Helical" evidence="7">
    <location>
        <begin position="43"/>
        <end position="63"/>
    </location>
</feature>
<feature type="domain" description="Bacterial sugar transferase" evidence="8">
    <location>
        <begin position="261"/>
        <end position="443"/>
    </location>
</feature>
<accession>A0A212L6C7</accession>
<dbReference type="InterPro" id="IPR017475">
    <property type="entry name" value="EPS_sugar_tfrase"/>
</dbReference>
<evidence type="ECO:0000256" key="2">
    <source>
        <dbReference type="ARBA" id="ARBA00006464"/>
    </source>
</evidence>
<keyword evidence="5 7" id="KW-1133">Transmembrane helix</keyword>
<evidence type="ECO:0000256" key="1">
    <source>
        <dbReference type="ARBA" id="ARBA00004141"/>
    </source>
</evidence>
<dbReference type="PANTHER" id="PTHR30576:SF0">
    <property type="entry name" value="UNDECAPRENYL-PHOSPHATE N-ACETYLGALACTOSAMINYL 1-PHOSPHATE TRANSFERASE-RELATED"/>
    <property type="match status" value="1"/>
</dbReference>
<feature type="transmembrane region" description="Helical" evidence="7">
    <location>
        <begin position="264"/>
        <end position="287"/>
    </location>
</feature>
<dbReference type="NCBIfam" id="TIGR03013">
    <property type="entry name" value="EpsB_2"/>
    <property type="match status" value="1"/>
</dbReference>